<comment type="caution">
    <text evidence="2">The sequence shown here is derived from an EMBL/GenBank/DDBJ whole genome shotgun (WGS) entry which is preliminary data.</text>
</comment>
<gene>
    <name evidence="2" type="ORF">FNM00_05575</name>
</gene>
<dbReference type="PANTHER" id="PTHR43805">
    <property type="entry name" value="GLYCEROPHOSPHORYL DIESTER PHOSPHODIESTERASE"/>
    <property type="match status" value="1"/>
</dbReference>
<protein>
    <submittedName>
        <fullName evidence="2">Glycerophosphodiester phosphodiesterase</fullName>
    </submittedName>
</protein>
<dbReference type="InterPro" id="IPR030395">
    <property type="entry name" value="GP_PDE_dom"/>
</dbReference>
<dbReference type="Pfam" id="PF03009">
    <property type="entry name" value="GDPD"/>
    <property type="match status" value="1"/>
</dbReference>
<dbReference type="GO" id="GO:0006629">
    <property type="term" value="P:lipid metabolic process"/>
    <property type="evidence" value="ECO:0007669"/>
    <property type="project" value="InterPro"/>
</dbReference>
<dbReference type="PROSITE" id="PS51704">
    <property type="entry name" value="GP_PDE"/>
    <property type="match status" value="1"/>
</dbReference>
<accession>A0A554SFS3</accession>
<name>A0A554SFS3_9ACTN</name>
<dbReference type="OrthoDB" id="5241788at2"/>
<feature type="domain" description="GP-PDE" evidence="1">
    <location>
        <begin position="13"/>
        <end position="244"/>
    </location>
</feature>
<keyword evidence="3" id="KW-1185">Reference proteome</keyword>
<dbReference type="CDD" id="cd08561">
    <property type="entry name" value="GDPD_cytoplasmic_ScUgpQ2_like"/>
    <property type="match status" value="1"/>
</dbReference>
<dbReference type="Proteomes" id="UP000316988">
    <property type="component" value="Unassembled WGS sequence"/>
</dbReference>
<dbReference type="GO" id="GO:0008081">
    <property type="term" value="F:phosphoric diester hydrolase activity"/>
    <property type="evidence" value="ECO:0007669"/>
    <property type="project" value="InterPro"/>
</dbReference>
<sequence>MNRSPAYLDAPTPLAFAHRGGARTAGNAGIENSLTAFRHAVESGYRYLETDTRATSDGVAYACHDARLTRLAGDDRAISDLTSAELDAMLLGDREPIVRLDELMAALPDARFNIDIKSADAIDPTCDVIERLGAVDRVCLASFSHQRLAILRSRLPEAATSASSREVARVVLGLRAPGGVDCLQVPVKRGPIPIVTRRLLKRAHAAGIQVHVWTIDDPVEMHRLLDLGVDGIMTDRTDLLKDVLLARGEWNEAP</sequence>
<organism evidence="2 3">
    <name type="scientific">Aeromicrobium piscarium</name>
    <dbReference type="NCBI Taxonomy" id="2590901"/>
    <lineage>
        <taxon>Bacteria</taxon>
        <taxon>Bacillati</taxon>
        <taxon>Actinomycetota</taxon>
        <taxon>Actinomycetes</taxon>
        <taxon>Propionibacteriales</taxon>
        <taxon>Nocardioidaceae</taxon>
        <taxon>Aeromicrobium</taxon>
    </lineage>
</organism>
<dbReference type="InterPro" id="IPR017946">
    <property type="entry name" value="PLC-like_Pdiesterase_TIM-brl"/>
</dbReference>
<dbReference type="PANTHER" id="PTHR43805:SF1">
    <property type="entry name" value="GP-PDE DOMAIN-CONTAINING PROTEIN"/>
    <property type="match status" value="1"/>
</dbReference>
<dbReference type="EMBL" id="VLNT01000003">
    <property type="protein sequence ID" value="TSD65176.1"/>
    <property type="molecule type" value="Genomic_DNA"/>
</dbReference>
<dbReference type="SUPFAM" id="SSF51695">
    <property type="entry name" value="PLC-like phosphodiesterases"/>
    <property type="match status" value="1"/>
</dbReference>
<dbReference type="AlphaFoldDB" id="A0A554SFS3"/>
<reference evidence="2 3" key="1">
    <citation type="submission" date="2019-07" db="EMBL/GenBank/DDBJ databases">
        <authorList>
            <person name="Zhao L.H."/>
        </authorList>
    </citation>
    <scope>NUCLEOTIDE SEQUENCE [LARGE SCALE GENOMIC DNA]</scope>
    <source>
        <strain evidence="2 3">Co35</strain>
    </source>
</reference>
<dbReference type="RefSeq" id="WP_143912270.1">
    <property type="nucleotide sequence ID" value="NZ_VLNT01000003.1"/>
</dbReference>
<evidence type="ECO:0000259" key="1">
    <source>
        <dbReference type="PROSITE" id="PS51704"/>
    </source>
</evidence>
<evidence type="ECO:0000313" key="3">
    <source>
        <dbReference type="Proteomes" id="UP000316988"/>
    </source>
</evidence>
<dbReference type="Gene3D" id="3.20.20.190">
    <property type="entry name" value="Phosphatidylinositol (PI) phosphodiesterase"/>
    <property type="match status" value="1"/>
</dbReference>
<proteinExistence type="predicted"/>
<evidence type="ECO:0000313" key="2">
    <source>
        <dbReference type="EMBL" id="TSD65176.1"/>
    </source>
</evidence>